<dbReference type="Proteomes" id="UP000245506">
    <property type="component" value="Unassembled WGS sequence"/>
</dbReference>
<reference evidence="1 2" key="1">
    <citation type="submission" date="2018-05" db="EMBL/GenBank/DDBJ databases">
        <title>Leucothrix arctica sp. nov., isolated from Arctic seawater.</title>
        <authorList>
            <person name="Choi A."/>
            <person name="Baek K."/>
        </authorList>
    </citation>
    <scope>NUCLEOTIDE SEQUENCE [LARGE SCALE GENOMIC DNA]</scope>
    <source>
        <strain evidence="1 2">IMCC9719</strain>
    </source>
</reference>
<dbReference type="RefSeq" id="WP_109824459.1">
    <property type="nucleotide sequence ID" value="NZ_QGKL01000039.1"/>
</dbReference>
<gene>
    <name evidence="1" type="ORF">DKT75_15815</name>
</gene>
<evidence type="ECO:0000313" key="2">
    <source>
        <dbReference type="Proteomes" id="UP000245506"/>
    </source>
</evidence>
<comment type="caution">
    <text evidence="1">The sequence shown here is derived from an EMBL/GenBank/DDBJ whole genome shotgun (WGS) entry which is preliminary data.</text>
</comment>
<keyword evidence="2" id="KW-1185">Reference proteome</keyword>
<organism evidence="1 2">
    <name type="scientific">Leucothrix arctica</name>
    <dbReference type="NCBI Taxonomy" id="1481894"/>
    <lineage>
        <taxon>Bacteria</taxon>
        <taxon>Pseudomonadati</taxon>
        <taxon>Pseudomonadota</taxon>
        <taxon>Gammaproteobacteria</taxon>
        <taxon>Thiotrichales</taxon>
        <taxon>Thiotrichaceae</taxon>
        <taxon>Leucothrix</taxon>
    </lineage>
</organism>
<evidence type="ECO:0000313" key="1">
    <source>
        <dbReference type="EMBL" id="PWQ94751.1"/>
    </source>
</evidence>
<protein>
    <submittedName>
        <fullName evidence="1">Uncharacterized protein</fullName>
    </submittedName>
</protein>
<dbReference type="EMBL" id="QGKL01000039">
    <property type="protein sequence ID" value="PWQ94751.1"/>
    <property type="molecule type" value="Genomic_DNA"/>
</dbReference>
<dbReference type="OrthoDB" id="5624264at2"/>
<proteinExistence type="predicted"/>
<accession>A0A317C995</accession>
<name>A0A317C995_9GAMM</name>
<sequence>MQTIKQETLTVTEANQALEVNYESGLWALIVKMMAYPELTFDAKKETIVFEGFVPFQELAKEWIIGINDGTYDVQQCQSCDAYFDINTAEGIYGKPEEFEEFICIPCADKMTAREYYQRFVERTV</sequence>
<dbReference type="AlphaFoldDB" id="A0A317C995"/>